<sequence>MPPPWDTSNDRHLNYGRNTIKMADFPPIVWQAVNRPMLLVLQALLTDGGANYVLSLCPNTTYDITAPLEFTNKFQEISTLGYPIDDQRAILRVNGSTAAEGGHTVAIGGGCDLCEGIRIQNIQIDGNRQGAAPIAGGANIEIGGGAGGQLVEFVKTYDPRGWSCLHAAEGVLNCSNMTLRYNDVGPCGSDTFGQWADGISLACRDSAVYENWIKDPTDGGIVIFQSPGSLIENNTIWVENNTCLGGINLVDYDPFAGNYTGVMVRNNTVVGGYANTEPSINSQYANNTEAAIIKIGLAVGLRVWFGTKWGDAAAFGASVIGNKISGAFGFGMAVSGVNNFTILNNTITGNSSFIGAKGPNCTASDVVPPAVDFVVDPNTFVSSKIGGTVFKAHGINTLLCVTPPRGGGNVWPLGTWPNSSSLAVEASQTTTTPTTEASASSWCLAGEDKKSCFVRFAKDLLGATIFPSLLAHPRDDRAFWKRSLSPPVYTRQQDCISPEPAETVTDRLNTLLNSSGPGYILPLCQKATYRLTAPLVYAAANQEISTVGYPLGDERAILLVDGFWNDTNGHSVAVQGNCIGCNDIKLRNIQINGARNGRALIQGGGNIEFGGKSPRHPALSAHSTFVLNTNPGPNANQLIEYVSTYDPRAWTCLHVAEGALNCTNIVIQNNEIGPCGSDAFASWADGVSLSCRNSIVRDNWIESPTDGGIVVFGSPGSLIQNNTIWIEDNTLLGGINVVDYDPFNGDYTNTIVENNTIIGGFATDQSTDAQDANVGFNNETAIIKMGLAVGNRVWFGDKFGRNRNFGGIVRNNRLTGAFGWGVVVSGTRDFVVENNEIVEALPSPEPFLYDSNGTDSTVIPSNYPDVRLDGALLCITSPDGGDYWPRGGSPYGNPDKEEAGAEGEGSASSRQGSSTSRKLGLGLGITFGILAALVAAWFVHRWGVKRYAATNSPATPPKF</sequence>
<dbReference type="Proteomes" id="UP000663843">
    <property type="component" value="Unassembled WGS sequence"/>
</dbReference>
<organism evidence="4 5">
    <name type="scientific">Rhizoctonia solani</name>
    <dbReference type="NCBI Taxonomy" id="456999"/>
    <lineage>
        <taxon>Eukaryota</taxon>
        <taxon>Fungi</taxon>
        <taxon>Dikarya</taxon>
        <taxon>Basidiomycota</taxon>
        <taxon>Agaricomycotina</taxon>
        <taxon>Agaricomycetes</taxon>
        <taxon>Cantharellales</taxon>
        <taxon>Ceratobasidiaceae</taxon>
        <taxon>Rhizoctonia</taxon>
    </lineage>
</organism>
<evidence type="ECO:0000256" key="1">
    <source>
        <dbReference type="SAM" id="MobiDB-lite"/>
    </source>
</evidence>
<keyword evidence="2" id="KW-0472">Membrane</keyword>
<evidence type="ECO:0000256" key="2">
    <source>
        <dbReference type="SAM" id="Phobius"/>
    </source>
</evidence>
<dbReference type="InterPro" id="IPR039448">
    <property type="entry name" value="Beta_helix"/>
</dbReference>
<reference evidence="4" key="1">
    <citation type="submission" date="2021-01" db="EMBL/GenBank/DDBJ databases">
        <authorList>
            <person name="Kaushik A."/>
        </authorList>
    </citation>
    <scope>NUCLEOTIDE SEQUENCE</scope>
    <source>
        <strain evidence="4">AG2-2IIIB</strain>
    </source>
</reference>
<evidence type="ECO:0000313" key="4">
    <source>
        <dbReference type="EMBL" id="CAE6524146.1"/>
    </source>
</evidence>
<dbReference type="InterPro" id="IPR011050">
    <property type="entry name" value="Pectin_lyase_fold/virulence"/>
</dbReference>
<evidence type="ECO:0000259" key="3">
    <source>
        <dbReference type="Pfam" id="PF13229"/>
    </source>
</evidence>
<proteinExistence type="predicted"/>
<dbReference type="SUPFAM" id="SSF51126">
    <property type="entry name" value="Pectin lyase-like"/>
    <property type="match status" value="2"/>
</dbReference>
<dbReference type="AlphaFoldDB" id="A0A8H3DFJ3"/>
<keyword evidence="2" id="KW-0812">Transmembrane</keyword>
<evidence type="ECO:0000313" key="5">
    <source>
        <dbReference type="Proteomes" id="UP000663843"/>
    </source>
</evidence>
<dbReference type="InterPro" id="IPR012334">
    <property type="entry name" value="Pectin_lyas_fold"/>
</dbReference>
<feature type="domain" description="Right handed beta helix" evidence="3">
    <location>
        <begin position="660"/>
        <end position="779"/>
    </location>
</feature>
<keyword evidence="2" id="KW-1133">Transmembrane helix</keyword>
<dbReference type="Pfam" id="PF13229">
    <property type="entry name" value="Beta_helix"/>
    <property type="match status" value="1"/>
</dbReference>
<comment type="caution">
    <text evidence="4">The sequence shown here is derived from an EMBL/GenBank/DDBJ whole genome shotgun (WGS) entry which is preliminary data.</text>
</comment>
<gene>
    <name evidence="4" type="ORF">RDB_LOCUS169260</name>
</gene>
<dbReference type="EMBL" id="CAJMWT010007259">
    <property type="protein sequence ID" value="CAE6524146.1"/>
    <property type="molecule type" value="Genomic_DNA"/>
</dbReference>
<accession>A0A8H3DFJ3</accession>
<protein>
    <recommendedName>
        <fullName evidence="3">Right handed beta helix domain-containing protein</fullName>
    </recommendedName>
</protein>
<feature type="region of interest" description="Disordered" evidence="1">
    <location>
        <begin position="884"/>
        <end position="914"/>
    </location>
</feature>
<dbReference type="InterPro" id="IPR006626">
    <property type="entry name" value="PbH1"/>
</dbReference>
<dbReference type="SMART" id="SM00710">
    <property type="entry name" value="PbH1"/>
    <property type="match status" value="10"/>
</dbReference>
<name>A0A8H3DFJ3_9AGAM</name>
<dbReference type="Gene3D" id="2.160.20.10">
    <property type="entry name" value="Single-stranded right-handed beta-helix, Pectin lyase-like"/>
    <property type="match status" value="2"/>
</dbReference>
<feature type="transmembrane region" description="Helical" evidence="2">
    <location>
        <begin position="919"/>
        <end position="939"/>
    </location>
</feature>